<reference evidence="1 2" key="1">
    <citation type="journal article" date="2015" name="Nat. Commun.">
        <title>Outbred genome sequencing and CRISPR/Cas9 gene editing in butterflies.</title>
        <authorList>
            <person name="Li X."/>
            <person name="Fan D."/>
            <person name="Zhang W."/>
            <person name="Liu G."/>
            <person name="Zhang L."/>
            <person name="Zhao L."/>
            <person name="Fang X."/>
            <person name="Chen L."/>
            <person name="Dong Y."/>
            <person name="Chen Y."/>
            <person name="Ding Y."/>
            <person name="Zhao R."/>
            <person name="Feng M."/>
            <person name="Zhu Y."/>
            <person name="Feng Y."/>
            <person name="Jiang X."/>
            <person name="Zhu D."/>
            <person name="Xiang H."/>
            <person name="Feng X."/>
            <person name="Li S."/>
            <person name="Wang J."/>
            <person name="Zhang G."/>
            <person name="Kronforst M.R."/>
            <person name="Wang W."/>
        </authorList>
    </citation>
    <scope>NUCLEOTIDE SEQUENCE [LARGE SCALE GENOMIC DNA]</scope>
    <source>
        <strain evidence="1">Ya'a_city_454_Px</strain>
        <tissue evidence="1">Whole body</tissue>
    </source>
</reference>
<dbReference type="Proteomes" id="UP000053268">
    <property type="component" value="Unassembled WGS sequence"/>
</dbReference>
<evidence type="ECO:0000313" key="2">
    <source>
        <dbReference type="Proteomes" id="UP000053268"/>
    </source>
</evidence>
<sequence length="64" mass="6497">MTRIYVMYMGRGSGGAGAEAAAAESYACSCQQSQIITLNPLILMRSLAGSALGAQAGRGGDRAD</sequence>
<evidence type="ECO:0000313" key="1">
    <source>
        <dbReference type="EMBL" id="KPJ01672.1"/>
    </source>
</evidence>
<keyword evidence="2" id="KW-1185">Reference proteome</keyword>
<dbReference type="EMBL" id="KQ459324">
    <property type="protein sequence ID" value="KPJ01672.1"/>
    <property type="molecule type" value="Genomic_DNA"/>
</dbReference>
<name>A0A194Q803_PAPXU</name>
<dbReference type="AlphaFoldDB" id="A0A194Q803"/>
<accession>A0A194Q803</accession>
<gene>
    <name evidence="1" type="ORF">RR46_08709</name>
</gene>
<organism evidence="1 2">
    <name type="scientific">Papilio xuthus</name>
    <name type="common">Asian swallowtail butterfly</name>
    <dbReference type="NCBI Taxonomy" id="66420"/>
    <lineage>
        <taxon>Eukaryota</taxon>
        <taxon>Metazoa</taxon>
        <taxon>Ecdysozoa</taxon>
        <taxon>Arthropoda</taxon>
        <taxon>Hexapoda</taxon>
        <taxon>Insecta</taxon>
        <taxon>Pterygota</taxon>
        <taxon>Neoptera</taxon>
        <taxon>Endopterygota</taxon>
        <taxon>Lepidoptera</taxon>
        <taxon>Glossata</taxon>
        <taxon>Ditrysia</taxon>
        <taxon>Papilionoidea</taxon>
        <taxon>Papilionidae</taxon>
        <taxon>Papilioninae</taxon>
        <taxon>Papilio</taxon>
    </lineage>
</organism>
<protein>
    <submittedName>
        <fullName evidence="1">Uncharacterized protein</fullName>
    </submittedName>
</protein>
<proteinExistence type="predicted"/>